<feature type="binding site" evidence="7">
    <location>
        <position position="72"/>
    </location>
    <ligand>
        <name>Mg(2+)</name>
        <dbReference type="ChEBI" id="CHEBI:18420"/>
        <label>1</label>
    </ligand>
</feature>
<dbReference type="RefSeq" id="WP_044237695.1">
    <property type="nucleotide sequence ID" value="NZ_ASRX01000010.1"/>
</dbReference>
<evidence type="ECO:0000256" key="5">
    <source>
        <dbReference type="ARBA" id="ARBA00022842"/>
    </source>
</evidence>
<dbReference type="CDD" id="cd00412">
    <property type="entry name" value="pyrophosphatase"/>
    <property type="match status" value="1"/>
</dbReference>
<evidence type="ECO:0000256" key="7">
    <source>
        <dbReference type="HAMAP-Rule" id="MF_00209"/>
    </source>
</evidence>
<evidence type="ECO:0000256" key="6">
    <source>
        <dbReference type="ARBA" id="ARBA00047820"/>
    </source>
</evidence>
<proteinExistence type="inferred from homology"/>
<evidence type="ECO:0000256" key="4">
    <source>
        <dbReference type="ARBA" id="ARBA00022801"/>
    </source>
</evidence>
<dbReference type="OrthoDB" id="5187599at2"/>
<feature type="binding site" evidence="7">
    <location>
        <position position="104"/>
    </location>
    <ligand>
        <name>Mg(2+)</name>
        <dbReference type="ChEBI" id="CHEBI:18420"/>
        <label>1</label>
    </ligand>
</feature>
<protein>
    <recommendedName>
        <fullName evidence="7">Inorganic pyrophosphatase</fullName>
        <ecNumber evidence="7">3.6.1.1</ecNumber>
    </recommendedName>
    <alternativeName>
        <fullName evidence="7">Pyrophosphate phospho-hydrolase</fullName>
        <shortName evidence="7">PPase</shortName>
    </alternativeName>
</protein>
<dbReference type="AlphaFoldDB" id="A0A017TEZ6"/>
<dbReference type="PROSITE" id="PS00387">
    <property type="entry name" value="PPASE"/>
    <property type="match status" value="1"/>
</dbReference>
<evidence type="ECO:0000313" key="8">
    <source>
        <dbReference type="EMBL" id="EYF07395.1"/>
    </source>
</evidence>
<gene>
    <name evidence="7" type="primary">ppa</name>
    <name evidence="8" type="ORF">CAP_0148</name>
</gene>
<comment type="cofactor">
    <cofactor evidence="1 7">
        <name>Mg(2+)</name>
        <dbReference type="ChEBI" id="CHEBI:18420"/>
    </cofactor>
</comment>
<keyword evidence="5 7" id="KW-0460">Magnesium</keyword>
<accession>A0A017TEZ6</accession>
<evidence type="ECO:0000256" key="3">
    <source>
        <dbReference type="ARBA" id="ARBA00022723"/>
    </source>
</evidence>
<evidence type="ECO:0000256" key="2">
    <source>
        <dbReference type="ARBA" id="ARBA00022490"/>
    </source>
</evidence>
<dbReference type="GO" id="GO:0005737">
    <property type="term" value="C:cytoplasm"/>
    <property type="evidence" value="ECO:0007669"/>
    <property type="project" value="UniProtKB-SubCell"/>
</dbReference>
<comment type="subunit">
    <text evidence="7">Homohexamer.</text>
</comment>
<feature type="binding site" evidence="7">
    <location>
        <position position="45"/>
    </location>
    <ligand>
        <name>substrate</name>
    </ligand>
</feature>
<comment type="subcellular location">
    <subcellularLocation>
        <location evidence="7">Cytoplasm</location>
    </subcellularLocation>
</comment>
<keyword evidence="4 7" id="KW-0378">Hydrolase</keyword>
<dbReference type="Gene3D" id="3.90.80.10">
    <property type="entry name" value="Inorganic pyrophosphatase"/>
    <property type="match status" value="1"/>
</dbReference>
<evidence type="ECO:0000313" key="9">
    <source>
        <dbReference type="Proteomes" id="UP000019678"/>
    </source>
</evidence>
<keyword evidence="3 7" id="KW-0479">Metal-binding</keyword>
<dbReference type="FunFam" id="3.90.80.10:FF:000003">
    <property type="entry name" value="Inorganic pyrophosphatase"/>
    <property type="match status" value="1"/>
</dbReference>
<dbReference type="EC" id="3.6.1.1" evidence="7"/>
<dbReference type="GO" id="GO:0000287">
    <property type="term" value="F:magnesium ion binding"/>
    <property type="evidence" value="ECO:0007669"/>
    <property type="project" value="UniProtKB-UniRule"/>
</dbReference>
<name>A0A017TEZ6_9BACT</name>
<dbReference type="GO" id="GO:0004427">
    <property type="term" value="F:inorganic diphosphate phosphatase activity"/>
    <property type="evidence" value="ECO:0007669"/>
    <property type="project" value="UniProtKB-UniRule"/>
</dbReference>
<sequence length="180" mass="20413">MTHPLHDIQLPPRRDEFFPAVIEISKGSKSKYELDKKTGLLMLDRVLYSSVHYPANYGFIPQTHAGDGDPLDVLVLMQEPVIPLTIVRARAIGGFSMVDDKGVDDKIIAVAIDDPAVSHYRDHTELPPHIAKELMRFFADYKMLENKLSEVDRIYDRTRALEVIEESIATYRSMSGWSKG</sequence>
<dbReference type="Proteomes" id="UP000019678">
    <property type="component" value="Unassembled WGS sequence"/>
</dbReference>
<feature type="binding site" evidence="7">
    <location>
        <position position="72"/>
    </location>
    <ligand>
        <name>Mg(2+)</name>
        <dbReference type="ChEBI" id="CHEBI:18420"/>
        <label>2</label>
    </ligand>
</feature>
<dbReference type="eggNOG" id="COG0221">
    <property type="taxonomic scope" value="Bacteria"/>
</dbReference>
<dbReference type="GO" id="GO:0006796">
    <property type="term" value="P:phosphate-containing compound metabolic process"/>
    <property type="evidence" value="ECO:0007669"/>
    <property type="project" value="InterPro"/>
</dbReference>
<organism evidence="8 9">
    <name type="scientific">Chondromyces apiculatus DSM 436</name>
    <dbReference type="NCBI Taxonomy" id="1192034"/>
    <lineage>
        <taxon>Bacteria</taxon>
        <taxon>Pseudomonadati</taxon>
        <taxon>Myxococcota</taxon>
        <taxon>Polyangia</taxon>
        <taxon>Polyangiales</taxon>
        <taxon>Polyangiaceae</taxon>
        <taxon>Chondromyces</taxon>
    </lineage>
</organism>
<keyword evidence="2 7" id="KW-0963">Cytoplasm</keyword>
<dbReference type="Pfam" id="PF00719">
    <property type="entry name" value="Pyrophosphatase"/>
    <property type="match status" value="1"/>
</dbReference>
<dbReference type="EMBL" id="ASRX01000010">
    <property type="protein sequence ID" value="EYF07395.1"/>
    <property type="molecule type" value="Genomic_DNA"/>
</dbReference>
<dbReference type="InterPro" id="IPR036649">
    <property type="entry name" value="Pyrophosphatase_sf"/>
</dbReference>
<dbReference type="STRING" id="1192034.CAP_0148"/>
<comment type="catalytic activity">
    <reaction evidence="6 7">
        <text>diphosphate + H2O = 2 phosphate + H(+)</text>
        <dbReference type="Rhea" id="RHEA:24576"/>
        <dbReference type="ChEBI" id="CHEBI:15377"/>
        <dbReference type="ChEBI" id="CHEBI:15378"/>
        <dbReference type="ChEBI" id="CHEBI:33019"/>
        <dbReference type="ChEBI" id="CHEBI:43474"/>
        <dbReference type="EC" id="3.6.1.1"/>
    </reaction>
</comment>
<keyword evidence="9" id="KW-1185">Reference proteome</keyword>
<comment type="similarity">
    <text evidence="7">Belongs to the PPase family.</text>
</comment>
<dbReference type="HAMAP" id="MF_00209">
    <property type="entry name" value="Inorganic_PPase"/>
    <property type="match status" value="1"/>
</dbReference>
<comment type="function">
    <text evidence="7">Catalyzes the hydrolysis of inorganic pyrophosphate (PPi) forming two phosphate ions.</text>
</comment>
<dbReference type="PANTHER" id="PTHR10286">
    <property type="entry name" value="INORGANIC PYROPHOSPHATASE"/>
    <property type="match status" value="1"/>
</dbReference>
<dbReference type="InterPro" id="IPR008162">
    <property type="entry name" value="Pyrophosphatase"/>
</dbReference>
<feature type="binding site" evidence="7">
    <location>
        <position position="31"/>
    </location>
    <ligand>
        <name>substrate</name>
    </ligand>
</feature>
<comment type="caution">
    <text evidence="8">The sequence shown here is derived from an EMBL/GenBank/DDBJ whole genome shotgun (WGS) entry which is preliminary data.</text>
</comment>
<evidence type="ECO:0000256" key="1">
    <source>
        <dbReference type="ARBA" id="ARBA00001946"/>
    </source>
</evidence>
<feature type="binding site" evidence="7">
    <location>
        <position position="67"/>
    </location>
    <ligand>
        <name>Mg(2+)</name>
        <dbReference type="ChEBI" id="CHEBI:18420"/>
        <label>1</label>
    </ligand>
</feature>
<feature type="binding site" evidence="7">
    <location>
        <position position="57"/>
    </location>
    <ligand>
        <name>substrate</name>
    </ligand>
</feature>
<reference evidence="8 9" key="1">
    <citation type="submission" date="2013-05" db="EMBL/GenBank/DDBJ databases">
        <title>Genome assembly of Chondromyces apiculatus DSM 436.</title>
        <authorList>
            <person name="Sharma G."/>
            <person name="Khatri I."/>
            <person name="Kaur C."/>
            <person name="Mayilraj S."/>
            <person name="Subramanian S."/>
        </authorList>
    </citation>
    <scope>NUCLEOTIDE SEQUENCE [LARGE SCALE GENOMIC DNA]</scope>
    <source>
        <strain evidence="8 9">DSM 436</strain>
    </source>
</reference>
<dbReference type="SUPFAM" id="SSF50324">
    <property type="entry name" value="Inorganic pyrophosphatase"/>
    <property type="match status" value="1"/>
</dbReference>
<feature type="binding site" evidence="7">
    <location>
        <position position="141"/>
    </location>
    <ligand>
        <name>substrate</name>
    </ligand>
</feature>